<evidence type="ECO:0000313" key="2">
    <source>
        <dbReference type="EMBL" id="ERM99555.1"/>
    </source>
</evidence>
<keyword evidence="3" id="KW-1185">Reference proteome</keyword>
<evidence type="ECO:0000256" key="1">
    <source>
        <dbReference type="SAM" id="MobiDB-lite"/>
    </source>
</evidence>
<feature type="compositionally biased region" description="Basic and acidic residues" evidence="1">
    <location>
        <begin position="22"/>
        <end position="35"/>
    </location>
</feature>
<gene>
    <name evidence="2" type="ORF">AMTR_s00088p00105180</name>
</gene>
<name>W1NWA1_AMBTC</name>
<dbReference type="AlphaFoldDB" id="W1NWA1"/>
<feature type="region of interest" description="Disordered" evidence="1">
    <location>
        <begin position="69"/>
        <end position="100"/>
    </location>
</feature>
<dbReference type="Proteomes" id="UP000017836">
    <property type="component" value="Unassembled WGS sequence"/>
</dbReference>
<dbReference type="EMBL" id="KI394998">
    <property type="protein sequence ID" value="ERM99555.1"/>
    <property type="molecule type" value="Genomic_DNA"/>
</dbReference>
<protein>
    <submittedName>
        <fullName evidence="2">Uncharacterized protein</fullName>
    </submittedName>
</protein>
<evidence type="ECO:0000313" key="3">
    <source>
        <dbReference type="Proteomes" id="UP000017836"/>
    </source>
</evidence>
<reference evidence="3" key="1">
    <citation type="journal article" date="2013" name="Science">
        <title>The Amborella genome and the evolution of flowering plants.</title>
        <authorList>
            <consortium name="Amborella Genome Project"/>
        </authorList>
    </citation>
    <scope>NUCLEOTIDE SEQUENCE [LARGE SCALE GENOMIC DNA]</scope>
</reference>
<organism evidence="2 3">
    <name type="scientific">Amborella trichopoda</name>
    <dbReference type="NCBI Taxonomy" id="13333"/>
    <lineage>
        <taxon>Eukaryota</taxon>
        <taxon>Viridiplantae</taxon>
        <taxon>Streptophyta</taxon>
        <taxon>Embryophyta</taxon>
        <taxon>Tracheophyta</taxon>
        <taxon>Spermatophyta</taxon>
        <taxon>Magnoliopsida</taxon>
        <taxon>Amborellales</taxon>
        <taxon>Amborellaceae</taxon>
        <taxon>Amborella</taxon>
    </lineage>
</organism>
<accession>W1NWA1</accession>
<dbReference type="Gramene" id="ERM99555">
    <property type="protein sequence ID" value="ERM99555"/>
    <property type="gene ID" value="AMTR_s00088p00105180"/>
</dbReference>
<proteinExistence type="predicted"/>
<feature type="region of interest" description="Disordered" evidence="1">
    <location>
        <begin position="1"/>
        <end position="46"/>
    </location>
</feature>
<sequence length="100" mass="11114">MPIEELAGHDVMNRRIGRMTSKNHESKNRENHDVTWRFTDGSDGSSLEPSDFRYFTGTGSGLPIQKLRHGSDGSSLEPGDFRNFTRTGSGLPVQTFESLA</sequence>
<dbReference type="HOGENOM" id="CLU_2309862_0_0_1"/>
<feature type="compositionally biased region" description="Basic and acidic residues" evidence="1">
    <location>
        <begin position="1"/>
        <end position="13"/>
    </location>
</feature>